<dbReference type="STRING" id="417292.SAMN05421806_102315"/>
<evidence type="ECO:0000313" key="3">
    <source>
        <dbReference type="Proteomes" id="UP000199155"/>
    </source>
</evidence>
<feature type="region of interest" description="Disordered" evidence="1">
    <location>
        <begin position="281"/>
        <end position="328"/>
    </location>
</feature>
<dbReference type="Proteomes" id="UP000199155">
    <property type="component" value="Unassembled WGS sequence"/>
</dbReference>
<gene>
    <name evidence="2" type="ORF">SAMN05421806_102315</name>
</gene>
<accession>A0A1G8WB55</accession>
<dbReference type="RefSeq" id="WP_093608085.1">
    <property type="nucleotide sequence ID" value="NZ_FNFF01000002.1"/>
</dbReference>
<reference evidence="2 3" key="1">
    <citation type="submission" date="2016-10" db="EMBL/GenBank/DDBJ databases">
        <authorList>
            <person name="de Groot N.N."/>
        </authorList>
    </citation>
    <scope>NUCLEOTIDE SEQUENCE [LARGE SCALE GENOMIC DNA]</scope>
    <source>
        <strain evidence="2 3">CGMCC 4.5727</strain>
    </source>
</reference>
<sequence length="328" mass="35174">MAWVRISDDFYDHPKCDAAGALGTALWVAGLAWSNRNLTDGFIPRRSALRLLDFEDAAEAVRYAEHHAGSNAVTHDVDHEDLAPLIARFAVRRLVMAGLWEEVEGGFRIHDYLDYQKSAEQIEGERKSSAARQKAFRDRRKKPDSTRPSQSDASDDGARNSVTHAPVTPAPNPNPTTSPNGEVGKQRAGAGTHGRPRLVVAPTADDPPPPAKAVPLIDACTATGLVVAWRLTDAEWLKIEALIDRVGIPALVEHARRLHASRSTPAHSARAWLKPWAGLPTGASAAPPPPDAAAALPTASGQSGPADGLFGRAMIRAQTRMNQEVPPG</sequence>
<dbReference type="EMBL" id="FNFF01000002">
    <property type="protein sequence ID" value="SDJ74810.1"/>
    <property type="molecule type" value="Genomic_DNA"/>
</dbReference>
<name>A0A1G8WB55_9ACTN</name>
<proteinExistence type="predicted"/>
<feature type="region of interest" description="Disordered" evidence="1">
    <location>
        <begin position="120"/>
        <end position="212"/>
    </location>
</feature>
<evidence type="ECO:0000256" key="1">
    <source>
        <dbReference type="SAM" id="MobiDB-lite"/>
    </source>
</evidence>
<organism evidence="2 3">
    <name type="scientific">Streptomyces indicus</name>
    <dbReference type="NCBI Taxonomy" id="417292"/>
    <lineage>
        <taxon>Bacteria</taxon>
        <taxon>Bacillati</taxon>
        <taxon>Actinomycetota</taxon>
        <taxon>Actinomycetes</taxon>
        <taxon>Kitasatosporales</taxon>
        <taxon>Streptomycetaceae</taxon>
        <taxon>Streptomyces</taxon>
    </lineage>
</organism>
<dbReference type="AlphaFoldDB" id="A0A1G8WB55"/>
<protein>
    <submittedName>
        <fullName evidence="2">Uncharacterized protein</fullName>
    </submittedName>
</protein>
<evidence type="ECO:0000313" key="2">
    <source>
        <dbReference type="EMBL" id="SDJ74810.1"/>
    </source>
</evidence>
<keyword evidence="3" id="KW-1185">Reference proteome</keyword>
<dbReference type="OrthoDB" id="3383452at2"/>